<dbReference type="Proteomes" id="UP001218218">
    <property type="component" value="Unassembled WGS sequence"/>
</dbReference>
<protein>
    <recommendedName>
        <fullName evidence="3">F-box domain-containing protein</fullName>
    </recommendedName>
</protein>
<keyword evidence="2" id="KW-1185">Reference proteome</keyword>
<reference evidence="1" key="1">
    <citation type="submission" date="2023-03" db="EMBL/GenBank/DDBJ databases">
        <title>Massive genome expansion in bonnet fungi (Mycena s.s.) driven by repeated elements and novel gene families across ecological guilds.</title>
        <authorList>
            <consortium name="Lawrence Berkeley National Laboratory"/>
            <person name="Harder C.B."/>
            <person name="Miyauchi S."/>
            <person name="Viragh M."/>
            <person name="Kuo A."/>
            <person name="Thoen E."/>
            <person name="Andreopoulos B."/>
            <person name="Lu D."/>
            <person name="Skrede I."/>
            <person name="Drula E."/>
            <person name="Henrissat B."/>
            <person name="Morin E."/>
            <person name="Kohler A."/>
            <person name="Barry K."/>
            <person name="LaButti K."/>
            <person name="Morin E."/>
            <person name="Salamov A."/>
            <person name="Lipzen A."/>
            <person name="Mereny Z."/>
            <person name="Hegedus B."/>
            <person name="Baldrian P."/>
            <person name="Stursova M."/>
            <person name="Weitz H."/>
            <person name="Taylor A."/>
            <person name="Grigoriev I.V."/>
            <person name="Nagy L.G."/>
            <person name="Martin F."/>
            <person name="Kauserud H."/>
        </authorList>
    </citation>
    <scope>NUCLEOTIDE SEQUENCE</scope>
    <source>
        <strain evidence="1">CBHHK002</strain>
    </source>
</reference>
<dbReference type="SUPFAM" id="SSF52047">
    <property type="entry name" value="RNI-like"/>
    <property type="match status" value="1"/>
</dbReference>
<comment type="caution">
    <text evidence="1">The sequence shown here is derived from an EMBL/GenBank/DDBJ whole genome shotgun (WGS) entry which is preliminary data.</text>
</comment>
<sequence>MASDTLRRVPPETVCEIFALTLRYDEEDMVRKPPWQLGHICQSWRLAALGYPPLWNSISILPPSHGFLLPMIEIQLLRSANGPLDVYYWSADAEEGAVDLQCASVVVAHCRRWRSLHLNIPYTLEELSWLYPVEGRLDGLERLKVLGCDPTAGIGHIFAVAPRLRDVILTDSQFVLRSAIIAIPWGQITHYRGTHNAQTQLDILKQAPNLLQCAVSLKLGPDYDPERNSPALLPHLRRLCIAQPRLLDGLKAPRLEELCCLRNWRMDIHALLPFVHNSSCSLTTLVLMSCGICPELVEVLHDLPSLTYVLIESPDERHGQTGGQYEHTVALFEALTISGTPVVDALCPALASFVFGFSPEFPHDTFFLMARSRFTLGRRLTSLRVFGYDAAALDVSSLLSIRGFSTMARPLPSLPALESCPPSILAPIQMLREDGFDVAFIGRRDVDLLKASWI</sequence>
<evidence type="ECO:0000313" key="1">
    <source>
        <dbReference type="EMBL" id="KAJ7325527.1"/>
    </source>
</evidence>
<dbReference type="EMBL" id="JARIHO010000044">
    <property type="protein sequence ID" value="KAJ7325527.1"/>
    <property type="molecule type" value="Genomic_DNA"/>
</dbReference>
<name>A0AAD6ZJI1_9AGAR</name>
<dbReference type="Gene3D" id="3.80.10.10">
    <property type="entry name" value="Ribonuclease Inhibitor"/>
    <property type="match status" value="1"/>
</dbReference>
<evidence type="ECO:0000313" key="2">
    <source>
        <dbReference type="Proteomes" id="UP001218218"/>
    </source>
</evidence>
<dbReference type="AlphaFoldDB" id="A0AAD6ZJI1"/>
<evidence type="ECO:0008006" key="3">
    <source>
        <dbReference type="Google" id="ProtNLM"/>
    </source>
</evidence>
<accession>A0AAD6ZJI1</accession>
<organism evidence="1 2">
    <name type="scientific">Mycena albidolilacea</name>
    <dbReference type="NCBI Taxonomy" id="1033008"/>
    <lineage>
        <taxon>Eukaryota</taxon>
        <taxon>Fungi</taxon>
        <taxon>Dikarya</taxon>
        <taxon>Basidiomycota</taxon>
        <taxon>Agaricomycotina</taxon>
        <taxon>Agaricomycetes</taxon>
        <taxon>Agaricomycetidae</taxon>
        <taxon>Agaricales</taxon>
        <taxon>Marasmiineae</taxon>
        <taxon>Mycenaceae</taxon>
        <taxon>Mycena</taxon>
    </lineage>
</organism>
<dbReference type="InterPro" id="IPR032675">
    <property type="entry name" value="LRR_dom_sf"/>
</dbReference>
<gene>
    <name evidence="1" type="ORF">DFH08DRAFT_344777</name>
</gene>
<proteinExistence type="predicted"/>